<name>K0TEV6_THAOC</name>
<feature type="compositionally biased region" description="Basic and acidic residues" evidence="1">
    <location>
        <begin position="239"/>
        <end position="267"/>
    </location>
</feature>
<comment type="caution">
    <text evidence="2">The sequence shown here is derived from an EMBL/GenBank/DDBJ whole genome shotgun (WGS) entry which is preliminary data.</text>
</comment>
<organism evidence="2 3">
    <name type="scientific">Thalassiosira oceanica</name>
    <name type="common">Marine diatom</name>
    <dbReference type="NCBI Taxonomy" id="159749"/>
    <lineage>
        <taxon>Eukaryota</taxon>
        <taxon>Sar</taxon>
        <taxon>Stramenopiles</taxon>
        <taxon>Ochrophyta</taxon>
        <taxon>Bacillariophyta</taxon>
        <taxon>Coscinodiscophyceae</taxon>
        <taxon>Thalassiosirophycidae</taxon>
        <taxon>Thalassiosirales</taxon>
        <taxon>Thalassiosiraceae</taxon>
        <taxon>Thalassiosira</taxon>
    </lineage>
</organism>
<proteinExistence type="predicted"/>
<evidence type="ECO:0000313" key="3">
    <source>
        <dbReference type="Proteomes" id="UP000266841"/>
    </source>
</evidence>
<feature type="region of interest" description="Disordered" evidence="1">
    <location>
        <begin position="236"/>
        <end position="278"/>
    </location>
</feature>
<dbReference type="Proteomes" id="UP000266841">
    <property type="component" value="Unassembled WGS sequence"/>
</dbReference>
<sequence>MLSAPDVVYEEGATSPPTYVPPPDEPFVDVTVLVADGLGSKVQNARLTPTANKGWPLDLDGHYRRRRHETLLSWFHARQTAHCLAVAGTVTERSTAFRQISITPAPGIVKLVRGSSAAAAQEPCSYCRHRRSVTSSATRFVCGARRSYRHARAWRVASVWECRGAPRRRKDWLFVPLPDEVVFKTESTPISSNTSKSSSRKMQSEAPSFTHSPPPLKLTIVADFLAMYLAQLIKKEKRKREEKEGRKRKKREGEERGERGGERKREREEEEEKRRRRR</sequence>
<evidence type="ECO:0000256" key="1">
    <source>
        <dbReference type="SAM" id="MobiDB-lite"/>
    </source>
</evidence>
<gene>
    <name evidence="2" type="ORF">THAOC_09714</name>
</gene>
<evidence type="ECO:0000313" key="2">
    <source>
        <dbReference type="EMBL" id="EJK69067.1"/>
    </source>
</evidence>
<feature type="non-terminal residue" evidence="2">
    <location>
        <position position="278"/>
    </location>
</feature>
<reference evidence="2 3" key="1">
    <citation type="journal article" date="2012" name="Genome Biol.">
        <title>Genome and low-iron response of an oceanic diatom adapted to chronic iron limitation.</title>
        <authorList>
            <person name="Lommer M."/>
            <person name="Specht M."/>
            <person name="Roy A.S."/>
            <person name="Kraemer L."/>
            <person name="Andreson R."/>
            <person name="Gutowska M.A."/>
            <person name="Wolf J."/>
            <person name="Bergner S.V."/>
            <person name="Schilhabel M.B."/>
            <person name="Klostermeier U.C."/>
            <person name="Beiko R.G."/>
            <person name="Rosenstiel P."/>
            <person name="Hippler M."/>
            <person name="Laroche J."/>
        </authorList>
    </citation>
    <scope>NUCLEOTIDE SEQUENCE [LARGE SCALE GENOMIC DNA]</scope>
    <source>
        <strain evidence="2 3">CCMP1005</strain>
    </source>
</reference>
<feature type="region of interest" description="Disordered" evidence="1">
    <location>
        <begin position="186"/>
        <end position="213"/>
    </location>
</feature>
<accession>K0TEV6</accession>
<feature type="region of interest" description="Disordered" evidence="1">
    <location>
        <begin position="1"/>
        <end position="22"/>
    </location>
</feature>
<dbReference type="EMBL" id="AGNL01010485">
    <property type="protein sequence ID" value="EJK69067.1"/>
    <property type="molecule type" value="Genomic_DNA"/>
</dbReference>
<protein>
    <submittedName>
        <fullName evidence="2">Uncharacterized protein</fullName>
    </submittedName>
</protein>
<feature type="compositionally biased region" description="Low complexity" evidence="1">
    <location>
        <begin position="187"/>
        <end position="201"/>
    </location>
</feature>
<keyword evidence="3" id="KW-1185">Reference proteome</keyword>
<dbReference type="AlphaFoldDB" id="K0TEV6"/>